<keyword evidence="5" id="KW-0521">NADP</keyword>
<comment type="caution">
    <text evidence="9">The sequence shown here is derived from an EMBL/GenBank/DDBJ whole genome shotgun (WGS) entry which is preliminary data.</text>
</comment>
<dbReference type="InterPro" id="IPR036188">
    <property type="entry name" value="FAD/NAD-bd_sf"/>
</dbReference>
<dbReference type="PANTHER" id="PTHR43098:SF3">
    <property type="entry name" value="L-ORNITHINE N(5)-MONOOXYGENASE-RELATED"/>
    <property type="match status" value="1"/>
</dbReference>
<evidence type="ECO:0000256" key="1">
    <source>
        <dbReference type="ARBA" id="ARBA00001974"/>
    </source>
</evidence>
<protein>
    <submittedName>
        <fullName evidence="9">Steroid monooxygenase</fullName>
    </submittedName>
</protein>
<dbReference type="SUPFAM" id="SSF51905">
    <property type="entry name" value="FAD/NAD(P)-binding domain"/>
    <property type="match status" value="2"/>
</dbReference>
<evidence type="ECO:0000313" key="10">
    <source>
        <dbReference type="Proteomes" id="UP000192739"/>
    </source>
</evidence>
<dbReference type="EMBL" id="MVHT01000106">
    <property type="protein sequence ID" value="ORA95968.1"/>
    <property type="molecule type" value="Genomic_DNA"/>
</dbReference>
<evidence type="ECO:0000259" key="8">
    <source>
        <dbReference type="Pfam" id="PF07859"/>
    </source>
</evidence>
<sequence>MSDVHHTDVVVVGAGFAGLYAAYRLRLTGHSMRILEAADDIGGTWYWNRYPGARVDIPSVDYMYSFDPDWSRDWQWSEKYATQPEILRYLNHVADKHDLRRDIQFRTRVLYAHWDDDLSGYRVGTDRGEEITCRHLVMATGCLSRPKDLDINGIENFTGEMYFTSRWPHEPVDFTGKRVGVVGTGSSGIQSIPLIAEQAAQLVVFQRTPCFSIPAHNGPISQEKLEQLADDAAYRQAAKYSFGGVPLERTITPSFAVSAEERQQRYERAWQRGELLEVLNLYTDTMSNPVANADFAEFIRGKIRSIVHDPQTAEALCPKTYPVGSKRLCLDTGYYETYNRPNVRLVDLQKQPLLGVSETGIDTAGESFAFDTIVFATGFDAITGAVAGIDIVGRDGVVLRDKWSNGPSTYLGLTVAGFPNFYLIAGPNSPSVLSNMAVSIEQHIDFVADALTYLRNHGLGQIEPTELAEAGWMQHVDDAAAITLFPQANSWYVGANIPGKPRVFMAYTVGVDFYRLTCDEVVARDYLGFRLSGPGGSHCNDGVVRRLQPDVQMVLEQTALLNLPPLESMGADGLRAFFDEVNLARPPGPEVGEIADGTLPGPAGPLAYRLYRPASEGPHPVVVYFHGGGWVLGDAGSDDPLCRDLCVLSDALIVSVNYRHAPEHRFPAAHDDGWAALQWVAAHAEELGGVPGRLAVCGWSAGGNIATVACRLARDADGPRIVGQVLLTPVTDTDVTRGSYVENAEGYGLTAALMRWFFDQYSDPNVRHDPRLAPLRAADLSGLPPATIVAADFDPLRDEGVAYAEALATAGVPTQVVRARGHTHLSVPMVDVVVSGAPIRTQMADALRGYFAVDAAKAASAQPTG</sequence>
<keyword evidence="4" id="KW-0274">FAD</keyword>
<accession>A0A1E3SH86</accession>
<evidence type="ECO:0000256" key="6">
    <source>
        <dbReference type="ARBA" id="ARBA00023002"/>
    </source>
</evidence>
<dbReference type="OrthoDB" id="5168853at2"/>
<dbReference type="AlphaFoldDB" id="A0A1E3SH86"/>
<name>A0A1E3SH86_MYCIE</name>
<dbReference type="STRING" id="28445.BHQ20_08400"/>
<dbReference type="SUPFAM" id="SSF53474">
    <property type="entry name" value="alpha/beta-Hydrolases"/>
    <property type="match status" value="1"/>
</dbReference>
<organism evidence="9 10">
    <name type="scientific">Mycobacterium intermedium</name>
    <dbReference type="NCBI Taxonomy" id="28445"/>
    <lineage>
        <taxon>Bacteria</taxon>
        <taxon>Bacillati</taxon>
        <taxon>Actinomycetota</taxon>
        <taxon>Actinomycetes</taxon>
        <taxon>Mycobacteriales</taxon>
        <taxon>Mycobacteriaceae</taxon>
        <taxon>Mycobacterium</taxon>
        <taxon>Mycobacterium simiae complex</taxon>
    </lineage>
</organism>
<dbReference type="Gene3D" id="3.50.50.60">
    <property type="entry name" value="FAD/NAD(P)-binding domain"/>
    <property type="match status" value="2"/>
</dbReference>
<dbReference type="InterPro" id="IPR029058">
    <property type="entry name" value="AB_hydrolase_fold"/>
</dbReference>
<evidence type="ECO:0000256" key="3">
    <source>
        <dbReference type="ARBA" id="ARBA00022630"/>
    </source>
</evidence>
<comment type="similarity">
    <text evidence="2">Belongs to the FAD-binding monooxygenase family.</text>
</comment>
<dbReference type="Pfam" id="PF13738">
    <property type="entry name" value="Pyr_redox_3"/>
    <property type="match status" value="1"/>
</dbReference>
<dbReference type="Gene3D" id="3.40.50.1820">
    <property type="entry name" value="alpha/beta hydrolase"/>
    <property type="match status" value="1"/>
</dbReference>
<reference evidence="9 10" key="1">
    <citation type="submission" date="2017-02" db="EMBL/GenBank/DDBJ databases">
        <title>The new phylogeny of genus Mycobacterium.</title>
        <authorList>
            <person name="Tortoli E."/>
            <person name="Trovato A."/>
            <person name="Cirillo D.M."/>
        </authorList>
    </citation>
    <scope>NUCLEOTIDE SEQUENCE [LARGE SCALE GENOMIC DNA]</scope>
    <source>
        <strain evidence="9 10">DSM 44049</strain>
    </source>
</reference>
<dbReference type="GO" id="GO:0016709">
    <property type="term" value="F:oxidoreductase activity, acting on paired donors, with incorporation or reduction of molecular oxygen, NAD(P)H as one donor, and incorporation of one atom of oxygen"/>
    <property type="evidence" value="ECO:0007669"/>
    <property type="project" value="UniProtKB-ARBA"/>
</dbReference>
<evidence type="ECO:0000313" key="9">
    <source>
        <dbReference type="EMBL" id="ORA95968.1"/>
    </source>
</evidence>
<evidence type="ECO:0000256" key="4">
    <source>
        <dbReference type="ARBA" id="ARBA00022827"/>
    </source>
</evidence>
<dbReference type="PRINTS" id="PR00411">
    <property type="entry name" value="PNDRDTASEI"/>
</dbReference>
<keyword evidence="6" id="KW-0560">Oxidoreductase</keyword>
<evidence type="ECO:0000256" key="5">
    <source>
        <dbReference type="ARBA" id="ARBA00022857"/>
    </source>
</evidence>
<dbReference type="RefSeq" id="WP_069418664.1">
    <property type="nucleotide sequence ID" value="NZ_CBCRZH010000013.1"/>
</dbReference>
<gene>
    <name evidence="9" type="ORF">BST27_26310</name>
</gene>
<dbReference type="InterPro" id="IPR013094">
    <property type="entry name" value="AB_hydrolase_3"/>
</dbReference>
<dbReference type="GO" id="GO:0016787">
    <property type="term" value="F:hydrolase activity"/>
    <property type="evidence" value="ECO:0007669"/>
    <property type="project" value="InterPro"/>
</dbReference>
<keyword evidence="7 9" id="KW-0503">Monooxygenase</keyword>
<proteinExistence type="inferred from homology"/>
<evidence type="ECO:0000256" key="7">
    <source>
        <dbReference type="ARBA" id="ARBA00023033"/>
    </source>
</evidence>
<dbReference type="Pfam" id="PF07859">
    <property type="entry name" value="Abhydrolase_3"/>
    <property type="match status" value="1"/>
</dbReference>
<dbReference type="Proteomes" id="UP000192739">
    <property type="component" value="Unassembled WGS sequence"/>
</dbReference>
<comment type="cofactor">
    <cofactor evidence="1">
        <name>FAD</name>
        <dbReference type="ChEBI" id="CHEBI:57692"/>
    </cofactor>
</comment>
<feature type="domain" description="Alpha/beta hydrolase fold-3" evidence="8">
    <location>
        <begin position="622"/>
        <end position="824"/>
    </location>
</feature>
<keyword evidence="3" id="KW-0285">Flavoprotein</keyword>
<dbReference type="PANTHER" id="PTHR43098">
    <property type="entry name" value="L-ORNITHINE N(5)-MONOOXYGENASE-RELATED"/>
    <property type="match status" value="1"/>
</dbReference>
<dbReference type="InterPro" id="IPR050775">
    <property type="entry name" value="FAD-binding_Monooxygenases"/>
</dbReference>
<keyword evidence="10" id="KW-1185">Reference proteome</keyword>
<evidence type="ECO:0000256" key="2">
    <source>
        <dbReference type="ARBA" id="ARBA00010139"/>
    </source>
</evidence>